<feature type="region of interest" description="Disordered" evidence="1">
    <location>
        <begin position="86"/>
        <end position="106"/>
    </location>
</feature>
<evidence type="ECO:0000313" key="3">
    <source>
        <dbReference type="Proteomes" id="UP000324222"/>
    </source>
</evidence>
<protein>
    <submittedName>
        <fullName evidence="2">Uncharacterized protein</fullName>
    </submittedName>
</protein>
<keyword evidence="3" id="KW-1185">Reference proteome</keyword>
<dbReference type="AlphaFoldDB" id="A0A5B7J3L0"/>
<organism evidence="2 3">
    <name type="scientific">Portunus trituberculatus</name>
    <name type="common">Swimming crab</name>
    <name type="synonym">Neptunus trituberculatus</name>
    <dbReference type="NCBI Taxonomy" id="210409"/>
    <lineage>
        <taxon>Eukaryota</taxon>
        <taxon>Metazoa</taxon>
        <taxon>Ecdysozoa</taxon>
        <taxon>Arthropoda</taxon>
        <taxon>Crustacea</taxon>
        <taxon>Multicrustacea</taxon>
        <taxon>Malacostraca</taxon>
        <taxon>Eumalacostraca</taxon>
        <taxon>Eucarida</taxon>
        <taxon>Decapoda</taxon>
        <taxon>Pleocyemata</taxon>
        <taxon>Brachyura</taxon>
        <taxon>Eubrachyura</taxon>
        <taxon>Portunoidea</taxon>
        <taxon>Portunidae</taxon>
        <taxon>Portuninae</taxon>
        <taxon>Portunus</taxon>
    </lineage>
</organism>
<dbReference type="EMBL" id="VSRR010074659">
    <property type="protein sequence ID" value="MPC87488.1"/>
    <property type="molecule type" value="Genomic_DNA"/>
</dbReference>
<name>A0A5B7J3L0_PORTR</name>
<feature type="compositionally biased region" description="Polar residues" evidence="1">
    <location>
        <begin position="89"/>
        <end position="98"/>
    </location>
</feature>
<evidence type="ECO:0000256" key="1">
    <source>
        <dbReference type="SAM" id="MobiDB-lite"/>
    </source>
</evidence>
<dbReference type="Proteomes" id="UP000324222">
    <property type="component" value="Unassembled WGS sequence"/>
</dbReference>
<sequence>MNGIPGTSKITLIIDGDSMWSILRTDIFPKTPSEATEKNQPHYQPSCTFLWVSCLGGVGATVKSATTRRDLCEVWGGCVGGRHLPLGTARQSRPTTQPVALPHPLP</sequence>
<accession>A0A5B7J3L0</accession>
<proteinExistence type="predicted"/>
<evidence type="ECO:0000313" key="2">
    <source>
        <dbReference type="EMBL" id="MPC87488.1"/>
    </source>
</evidence>
<reference evidence="2 3" key="1">
    <citation type="submission" date="2019-05" db="EMBL/GenBank/DDBJ databases">
        <title>Another draft genome of Portunus trituberculatus and its Hox gene families provides insights of decapod evolution.</title>
        <authorList>
            <person name="Jeong J.-H."/>
            <person name="Song I."/>
            <person name="Kim S."/>
            <person name="Choi T."/>
            <person name="Kim D."/>
            <person name="Ryu S."/>
            <person name="Kim W."/>
        </authorList>
    </citation>
    <scope>NUCLEOTIDE SEQUENCE [LARGE SCALE GENOMIC DNA]</scope>
    <source>
        <tissue evidence="2">Muscle</tissue>
    </source>
</reference>
<gene>
    <name evidence="2" type="ORF">E2C01_082350</name>
</gene>
<comment type="caution">
    <text evidence="2">The sequence shown here is derived from an EMBL/GenBank/DDBJ whole genome shotgun (WGS) entry which is preliminary data.</text>
</comment>